<accession>A0A2Z4FJN0</accession>
<reference evidence="1 2" key="1">
    <citation type="submission" date="2018-06" db="EMBL/GenBank/DDBJ databases">
        <title>Lujinxingia sediminis gen. nov. sp. nov., a new facultative anaerobic member of the class Deltaproteobacteria, and proposal of Lujinxingaceae fam. nov.</title>
        <authorList>
            <person name="Guo L.-Y."/>
            <person name="Li C.-M."/>
            <person name="Wang S."/>
            <person name="Du Z.-J."/>
        </authorList>
    </citation>
    <scope>NUCLEOTIDE SEQUENCE [LARGE SCALE GENOMIC DNA]</scope>
    <source>
        <strain evidence="1 2">FA350</strain>
    </source>
</reference>
<proteinExistence type="predicted"/>
<dbReference type="Proteomes" id="UP000249799">
    <property type="component" value="Chromosome"/>
</dbReference>
<dbReference type="OrthoDB" id="9935371at2"/>
<dbReference type="AlphaFoldDB" id="A0A2Z4FJN0"/>
<evidence type="ECO:0000313" key="2">
    <source>
        <dbReference type="Proteomes" id="UP000249799"/>
    </source>
</evidence>
<name>A0A2Z4FJN0_9DELT</name>
<dbReference type="KEGG" id="bsed:DN745_06865"/>
<dbReference type="EMBL" id="CP030032">
    <property type="protein sequence ID" value="AWV89070.1"/>
    <property type="molecule type" value="Genomic_DNA"/>
</dbReference>
<keyword evidence="2" id="KW-1185">Reference proteome</keyword>
<sequence>MLVLNTLAAIDVYHCGISKYVPKTPMRHIVNHASGYLKLSLLFAAALTLGLPATSAFAQSKPVASAEKEATLDPTQFKWSSSAQTITDELQTSLKGEHVGKYTRYQRSVSIASENWKQFFVFSNDKLIAQGYTRTEHLVKPRMGTISDVVSYDNNHKAARFLSAKLGEPAIKKVRTNKEYSEEMGDDSLRATRSLDWDLLGERYRWELKNGTVRYTIQYSMDGIAEHRIVNINPRYWSQYFDFMTDQAFRDAGVQRVRTFRERAQNWVTASFSPAGKMHLKENRGPSGVKPRSAQRTQWSSPNCNVQGKSCTVTYYFYGGLLYQTDVDFSRSGKLPRRGHNSNVGEAFYKRFAHVDSHLKRYWRNPQDTKIITDMDNKRSMRKAENLVRDQEGFWSVWFDAPSDTLIRHVITGKTTDFTDFHVDHKLTYRLHSVARALAERDEWNAETAKLSSN</sequence>
<protein>
    <submittedName>
        <fullName evidence="1">Uncharacterized protein</fullName>
    </submittedName>
</protein>
<organism evidence="1 2">
    <name type="scientific">Bradymonas sediminis</name>
    <dbReference type="NCBI Taxonomy" id="1548548"/>
    <lineage>
        <taxon>Bacteria</taxon>
        <taxon>Deltaproteobacteria</taxon>
        <taxon>Bradymonadales</taxon>
        <taxon>Bradymonadaceae</taxon>
        <taxon>Bradymonas</taxon>
    </lineage>
</organism>
<gene>
    <name evidence="1" type="ORF">DN745_06865</name>
</gene>
<evidence type="ECO:0000313" key="1">
    <source>
        <dbReference type="EMBL" id="AWV89070.1"/>
    </source>
</evidence>